<dbReference type="EMBL" id="CP142436">
    <property type="protein sequence ID" value="XBC51210.1"/>
    <property type="molecule type" value="Genomic_DNA"/>
</dbReference>
<dbReference type="Pfam" id="PF06265">
    <property type="entry name" value="YutD-like"/>
    <property type="match status" value="1"/>
</dbReference>
<accession>A0AB74TTG8</accession>
<sequence length="155" mass="18755">MAQKKSVDKKTEQFIEQQLDLMDDKRLIRKIDSEHLLINGTKYEIMQDVKEALDLTRLENRYTEFFEKYDYIVGDLSREALRLRGFYADHQRKVPVDMRISYLEDYLAEFCNFGCPYFVLKRLAPKKHFKPYNSKDNQQYHKKKAKFKKKPNKTK</sequence>
<protein>
    <submittedName>
        <fullName evidence="3">YutD family protein</fullName>
    </submittedName>
</protein>
<dbReference type="KEGG" id="dst:VUQ06_06560"/>
<evidence type="ECO:0000313" key="3">
    <source>
        <dbReference type="EMBL" id="XBC47274.1"/>
    </source>
</evidence>
<dbReference type="InterPro" id="IPR009370">
    <property type="entry name" value="YutD-like"/>
</dbReference>
<evidence type="ECO:0000313" key="4">
    <source>
        <dbReference type="EMBL" id="XBC49161.1"/>
    </source>
</evidence>
<evidence type="ECO:0000313" key="5">
    <source>
        <dbReference type="EMBL" id="XBC51210.1"/>
    </source>
</evidence>
<proteinExistence type="predicted"/>
<dbReference type="EMBL" id="CP142434">
    <property type="protein sequence ID" value="XBC47274.1"/>
    <property type="molecule type" value="Genomic_DNA"/>
</dbReference>
<feature type="compositionally biased region" description="Basic residues" evidence="1">
    <location>
        <begin position="140"/>
        <end position="155"/>
    </location>
</feature>
<dbReference type="InterPro" id="IPR038141">
    <property type="entry name" value="YutD-like_sf"/>
</dbReference>
<gene>
    <name evidence="4" type="ORF">VUQ06_06560</name>
    <name evidence="5" type="ORF">VUQ07_08220</name>
    <name evidence="2" type="ORF">VUQ08_07685</name>
    <name evidence="3" type="ORF">VUQ09_06790</name>
</gene>
<dbReference type="Gene3D" id="3.50.4.20">
    <property type="match status" value="1"/>
</dbReference>
<organism evidence="3">
    <name type="scientific">Dolosigranulum savutiense</name>
    <dbReference type="NCBI Taxonomy" id="3110288"/>
    <lineage>
        <taxon>Bacteria</taxon>
        <taxon>Bacillati</taxon>
        <taxon>Bacillota</taxon>
        <taxon>Bacilli</taxon>
        <taxon>Lactobacillales</taxon>
        <taxon>Carnobacteriaceae</taxon>
        <taxon>Dolosigranulum</taxon>
    </lineage>
</organism>
<dbReference type="RefSeq" id="WP_347297446.1">
    <property type="nucleotide sequence ID" value="NZ_CP142433.1"/>
</dbReference>
<evidence type="ECO:0000313" key="2">
    <source>
        <dbReference type="EMBL" id="XBC45729.1"/>
    </source>
</evidence>
<name>A0AB74TTG8_9LACT</name>
<dbReference type="AlphaFoldDB" id="A0AB74TTG8"/>
<reference evidence="3" key="1">
    <citation type="submission" date="2023-12" db="EMBL/GenBank/DDBJ databases">
        <title>Dolosigranulum savutii sp. nov. isolated from human upper respiratory samples collected in Botswana.</title>
        <authorList>
            <person name="Kelly M.S."/>
        </authorList>
    </citation>
    <scope>NUCLEOTIDE SEQUENCE</scope>
    <source>
        <strain evidence="5">MSK211</strain>
        <strain evidence="4">MSK294</strain>
        <strain evidence="3">MSK312</strain>
        <strain evidence="2">MSK433</strain>
    </source>
</reference>
<evidence type="ECO:0000256" key="1">
    <source>
        <dbReference type="SAM" id="MobiDB-lite"/>
    </source>
</evidence>
<dbReference type="EMBL" id="CP142435">
    <property type="protein sequence ID" value="XBC49161.1"/>
    <property type="molecule type" value="Genomic_DNA"/>
</dbReference>
<dbReference type="EMBL" id="CP142433">
    <property type="protein sequence ID" value="XBC45729.1"/>
    <property type="molecule type" value="Genomic_DNA"/>
</dbReference>
<feature type="region of interest" description="Disordered" evidence="1">
    <location>
        <begin position="131"/>
        <end position="155"/>
    </location>
</feature>